<dbReference type="EMBL" id="CM040462">
    <property type="protein sequence ID" value="MCI4381622.1"/>
    <property type="molecule type" value="Genomic_DNA"/>
</dbReference>
<comment type="caution">
    <text evidence="1">The sequence shown here is derived from an EMBL/GenBank/DDBJ whole genome shotgun (WGS) entry which is preliminary data.</text>
</comment>
<name>A0ACC5WRF9_PANGG</name>
<organism evidence="1 2">
    <name type="scientific">Pangasianodon gigas</name>
    <name type="common">Mekong giant catfish</name>
    <name type="synonym">Pangasius gigas</name>
    <dbReference type="NCBI Taxonomy" id="30993"/>
    <lineage>
        <taxon>Eukaryota</taxon>
        <taxon>Metazoa</taxon>
        <taxon>Chordata</taxon>
        <taxon>Craniata</taxon>
        <taxon>Vertebrata</taxon>
        <taxon>Euteleostomi</taxon>
        <taxon>Actinopterygii</taxon>
        <taxon>Neopterygii</taxon>
        <taxon>Teleostei</taxon>
        <taxon>Ostariophysi</taxon>
        <taxon>Siluriformes</taxon>
        <taxon>Pangasiidae</taxon>
        <taxon>Pangasianodon</taxon>
    </lineage>
</organism>
<dbReference type="Proteomes" id="UP000829447">
    <property type="component" value="Linkage Group LG9"/>
</dbReference>
<reference evidence="1 2" key="1">
    <citation type="journal article" date="2022" name="bioRxiv">
        <title>An ancient truncated duplication of the anti-Mullerian hormone receptor type 2 gene is a potential conserved master sex determinant in the Pangasiidae catfish family.</title>
        <authorList>
            <person name="Wen M."/>
            <person name="Pan Q."/>
            <person name="Jouanno E."/>
            <person name="Montfort J."/>
            <person name="Zahm M."/>
            <person name="Cabau C."/>
            <person name="Klopp C."/>
            <person name="Iampietro C."/>
            <person name="Roques C."/>
            <person name="Bouchez O."/>
            <person name="Castinel A."/>
            <person name="Donnadieu C."/>
            <person name="Parrinello H."/>
            <person name="Poncet C."/>
            <person name="Belmonte E."/>
            <person name="Gautier V."/>
            <person name="Avarre J.-C."/>
            <person name="Dugue R."/>
            <person name="Gustiano R."/>
            <person name="Ha T.T.T."/>
            <person name="Campet M."/>
            <person name="Sriphairoj K."/>
            <person name="Ribolli J."/>
            <person name="de Almeida F.L."/>
            <person name="Desvignes T."/>
            <person name="Postlethwait J.H."/>
            <person name="Bucao C.F."/>
            <person name="Robinson-Rechavi M."/>
            <person name="Bobe J."/>
            <person name="Herpin A."/>
            <person name="Guiguen Y."/>
        </authorList>
    </citation>
    <scope>NUCLEOTIDE SEQUENCE [LARGE SCALE GENOMIC DNA]</scope>
    <source>
        <strain evidence="1">YG-Dec2019</strain>
    </source>
</reference>
<proteinExistence type="predicted"/>
<evidence type="ECO:0000313" key="1">
    <source>
        <dbReference type="EMBL" id="MCI4381622.1"/>
    </source>
</evidence>
<keyword evidence="2" id="KW-1185">Reference proteome</keyword>
<evidence type="ECO:0000313" key="2">
    <source>
        <dbReference type="Proteomes" id="UP000829447"/>
    </source>
</evidence>
<protein>
    <submittedName>
        <fullName evidence="1">Uncharacterized protein</fullName>
    </submittedName>
</protein>
<gene>
    <name evidence="1" type="ORF">PGIGA_G00254180</name>
</gene>
<sequence length="832" mass="91443">MKANALYPLSRVIVKTYSIPANSRICNQENLFIGTTPKYVVLGMVHHEAFTGRRDLSPFNFVHNDVEYLALCQDGRQIPAKAFQPQFNNRQSVREFYNMFMATGRHLKDLPLSINCGEFNEGYALFAFNLNPADDNDALSVVSSGNLRLEMRFRVPLANTTTLIVYACYDSILEIDSKRQIAYSVSEEVNTGTFVGNIAKDLGLNIQELELRTFHIVSKSGKKYFEVNLKTGALFVNERLDREALCPASPQCSVHLEAVVNNPLNLFRIEVNILDVNDNAPLFRVKSKHFNISEFAFVGDRFQLPRASDPDVGSNSVKSYKLSQSEHFSLDVQTSGEQSVSAELVLQKALDREKQPVIHFILTAVDGGKPPKTGTLQIVVNVQDVNDNAPVFNKSLYKMRVLENAPIGTTVINLNATDADEGVNGEIVYSLVNQDSEEKSSGIFSIDSVSGEITVQGTVDFETQNAYEIHAQAKDKGLTPRSAHCKVLIEVVDVNDNAPEISLTSQMNVVMENAKKGTAVALITISDKDSGKNGNAQGKLLGEVPFKLQSSYKNYYSIVVDGPLDREREAQYNVIIIAIDDGTPPLSSTRVFTIQVSDVNDNAPRFSDHVVNVYVKENGPKGQIIHTLSATDPDLNENSKITYELLDSQSLSHVFSAIAINANNGEIHTLQSFNYEEMKTFQFKVQATDSGVPPLSSNVTVNVFILDENDNSPGILAPYSDHGSVHTENIPYSAEAGYFVGKIRAVDSDSGYNALLSYHISEPKGNNLFRIGTSSGEIRTKRRMSDNDLKTHPLVILVSDNGEPSLSATVSIDVVVVESTGQTAVSADTAPQ</sequence>
<accession>A0ACC5WRF9</accession>